<name>A0A1M5Z010_9CLOT</name>
<sequence length="346" mass="40052">MKNARLICVFIITSCLLFVSCKNTQVENNKPENEITFKNYEGINKVSVIYDRNGKISLISDIYKNEVLSKNEDGYVLSYRKETNSYLKASEISEEKKLVLGINNKEYILKDFTDLSNAKQSPKGNKILYKKYNEAEEVEFSIFDSSNEKDIPLEINTLISGENYFWKDNNTIIYYGINDKENKNGIYSYNISSDEETLLYELKQGIIEYMQLTDEYIYFMLNSLNGKKEVNRFSLKDKSLVKITDKFKYISSVAEEAGSIYILGEEESSGVSIYSIIDGKLKRVIYDFPRQIDPDRGMIKDKDGNILFIGYENIKEDEDVYVYSTVDKGTKIISKKVGKYFFIETN</sequence>
<dbReference type="EMBL" id="FQXU01000007">
    <property type="protein sequence ID" value="SHI17576.1"/>
    <property type="molecule type" value="Genomic_DNA"/>
</dbReference>
<organism evidence="2 3">
    <name type="scientific">Clostridium intestinale DSM 6191</name>
    <dbReference type="NCBI Taxonomy" id="1121320"/>
    <lineage>
        <taxon>Bacteria</taxon>
        <taxon>Bacillati</taxon>
        <taxon>Bacillota</taxon>
        <taxon>Clostridia</taxon>
        <taxon>Eubacteriales</taxon>
        <taxon>Clostridiaceae</taxon>
        <taxon>Clostridium</taxon>
    </lineage>
</organism>
<keyword evidence="1" id="KW-0732">Signal</keyword>
<feature type="signal peptide" evidence="1">
    <location>
        <begin position="1"/>
        <end position="21"/>
    </location>
</feature>
<feature type="chain" id="PRO_5038367767" description="TolB protein" evidence="1">
    <location>
        <begin position="22"/>
        <end position="346"/>
    </location>
</feature>
<reference evidence="2 3" key="1">
    <citation type="submission" date="2016-11" db="EMBL/GenBank/DDBJ databases">
        <authorList>
            <person name="Jaros S."/>
            <person name="Januszkiewicz K."/>
            <person name="Wedrychowicz H."/>
        </authorList>
    </citation>
    <scope>NUCLEOTIDE SEQUENCE [LARGE SCALE GENOMIC DNA]</scope>
    <source>
        <strain evidence="2 3">DSM 6191</strain>
    </source>
</reference>
<evidence type="ECO:0000313" key="3">
    <source>
        <dbReference type="Proteomes" id="UP000184241"/>
    </source>
</evidence>
<evidence type="ECO:0000313" key="2">
    <source>
        <dbReference type="EMBL" id="SHI17576.1"/>
    </source>
</evidence>
<evidence type="ECO:0000256" key="1">
    <source>
        <dbReference type="SAM" id="SignalP"/>
    </source>
</evidence>
<dbReference type="PROSITE" id="PS51257">
    <property type="entry name" value="PROKAR_LIPOPROTEIN"/>
    <property type="match status" value="1"/>
</dbReference>
<dbReference type="RefSeq" id="WP_073019762.1">
    <property type="nucleotide sequence ID" value="NZ_FQXU01000007.1"/>
</dbReference>
<accession>A0A1M5Z010</accession>
<dbReference type="AlphaFoldDB" id="A0A1M5Z010"/>
<evidence type="ECO:0008006" key="4">
    <source>
        <dbReference type="Google" id="ProtNLM"/>
    </source>
</evidence>
<dbReference type="Proteomes" id="UP000184241">
    <property type="component" value="Unassembled WGS sequence"/>
</dbReference>
<protein>
    <recommendedName>
        <fullName evidence="4">TolB protein</fullName>
    </recommendedName>
</protein>
<gene>
    <name evidence="2" type="ORF">SAMN02745941_02399</name>
</gene>
<dbReference type="SUPFAM" id="SSF69304">
    <property type="entry name" value="Tricorn protease N-terminal domain"/>
    <property type="match status" value="1"/>
</dbReference>
<proteinExistence type="predicted"/>